<feature type="chain" id="PRO_5046456140" evidence="1">
    <location>
        <begin position="21"/>
        <end position="244"/>
    </location>
</feature>
<dbReference type="RefSeq" id="WP_353567807.1">
    <property type="nucleotide sequence ID" value="NZ_BAABRI010000017.1"/>
</dbReference>
<reference evidence="2 3" key="1">
    <citation type="submission" date="2024-02" db="EMBL/GenBank/DDBJ databases">
        <title>Haloferula sargassicola NBRC 104335.</title>
        <authorList>
            <person name="Ichikawa N."/>
            <person name="Katano-Makiyama Y."/>
            <person name="Hidaka K."/>
        </authorList>
    </citation>
    <scope>NUCLEOTIDE SEQUENCE [LARGE SCALE GENOMIC DNA]</scope>
    <source>
        <strain evidence="2 3">NBRC 104335</strain>
    </source>
</reference>
<evidence type="ECO:0000313" key="3">
    <source>
        <dbReference type="Proteomes" id="UP001476282"/>
    </source>
</evidence>
<proteinExistence type="predicted"/>
<name>A0ABP9UR36_9BACT</name>
<accession>A0ABP9UR36</accession>
<dbReference type="Proteomes" id="UP001476282">
    <property type="component" value="Unassembled WGS sequence"/>
</dbReference>
<keyword evidence="1" id="KW-0732">Signal</keyword>
<evidence type="ECO:0000313" key="2">
    <source>
        <dbReference type="EMBL" id="GAA5483700.1"/>
    </source>
</evidence>
<dbReference type="EMBL" id="BAABRI010000017">
    <property type="protein sequence ID" value="GAA5483700.1"/>
    <property type="molecule type" value="Genomic_DNA"/>
</dbReference>
<sequence>MNRPLLAVLTASCAVAFSHAAEVPKALNVLPEGKLVKGATIAVVPPKELDKYLEIVEAAARKDPEWFAEHSKKSAPGVPLPYDEKLGLTKKQYDEYLAIWATREFRAVEPIILQLKQTEDKMWKITTAGGAYPISTLKYDPKKGVFISPNGEMEQLEDVKAEKDSILGAWEGHEWRFQDESSLGKTKENFAVGKTSDGVYGMLVYRMQEVSAEGTPLYDNSIVIRFPLGDAGILKEEELQGPAR</sequence>
<organism evidence="2 3">
    <name type="scientific">Haloferula sargassicola</name>
    <dbReference type="NCBI Taxonomy" id="490096"/>
    <lineage>
        <taxon>Bacteria</taxon>
        <taxon>Pseudomonadati</taxon>
        <taxon>Verrucomicrobiota</taxon>
        <taxon>Verrucomicrobiia</taxon>
        <taxon>Verrucomicrobiales</taxon>
        <taxon>Verrucomicrobiaceae</taxon>
        <taxon>Haloferula</taxon>
    </lineage>
</organism>
<keyword evidence="3" id="KW-1185">Reference proteome</keyword>
<comment type="caution">
    <text evidence="2">The sequence shown here is derived from an EMBL/GenBank/DDBJ whole genome shotgun (WGS) entry which is preliminary data.</text>
</comment>
<feature type="signal peptide" evidence="1">
    <location>
        <begin position="1"/>
        <end position="20"/>
    </location>
</feature>
<evidence type="ECO:0000256" key="1">
    <source>
        <dbReference type="SAM" id="SignalP"/>
    </source>
</evidence>
<gene>
    <name evidence="2" type="ORF">Hsar01_02934</name>
</gene>
<protein>
    <submittedName>
        <fullName evidence="2">Uncharacterized protein</fullName>
    </submittedName>
</protein>